<evidence type="ECO:0000259" key="9">
    <source>
        <dbReference type="PROSITE" id="PS50011"/>
    </source>
</evidence>
<keyword evidence="3" id="KW-0808">Transferase</keyword>
<feature type="compositionally biased region" description="Pro residues" evidence="8">
    <location>
        <begin position="716"/>
        <end position="729"/>
    </location>
</feature>
<feature type="region of interest" description="Disordered" evidence="8">
    <location>
        <begin position="1569"/>
        <end position="1603"/>
    </location>
</feature>
<feature type="compositionally biased region" description="Low complexity" evidence="8">
    <location>
        <begin position="455"/>
        <end position="474"/>
    </location>
</feature>
<protein>
    <submittedName>
        <fullName evidence="11">Protein kinase domain-containing protein</fullName>
    </submittedName>
</protein>
<sequence length="1603" mass="178631">MGLLDILKRFGKKAEDHVKINPFVRRDVDPFLAWEKEDKIGDGAFGEVFRGRQKETGRLAAIKQIGVDSEEDLMDYMVEINILTKCKHKTIIELFEAYLYDSKLWLCLEYCKFGALDSIMIELDKGLAEPQIRMVCREVTDGLKYLHSQGVIHRDLKAGNVLLTSEAVIKLADFGVSAMGDSPEVKRNSFIGSQYWMAPEVMACETYNEVPYGTQADVWSLGVTLIELAQMLPPHHNMQPMRVAIRVIKGDPPRLERPKQWSDEFNHFLSRCLVKTPETRANISELLAHKFISGVQESDRRVLRNLIAELQASPEVEVEEVDLRESELRGGGSGLGGGVGGGGVRDSIFPIADLDVDEDAAGSSLLHGERSLGGSSGRLSAVGEAETFSSSSVGGGADATVTAAVIQDDAKSEDLSASSPSVEIPPTPPQEPDAAPIVEPAAQEAPEETPKADEAPTPASSSSPQSPSSLVQLPPQTPNAVVPPPDAFAVSIRRSRSSAGAEVSAPVPGATADLLNRDAVRERPRRDGVEMPHLRASASILMFEQMLGGASPPAQQPQQQQQQQPQQQQPQQQQQQQVPAGHQPVLLRQPKPAAGGVHQRHRSDDRSEVGRVRSAFLDWDRSLQHSQASKPAQPLPAKVAMEINITVAIASTPTPNSVAMETTDSAVVDEIPKNRSPRSSVMQEELNEVSNIDELISSSFNLAIGDHDKDAEEPQPQTPPPPPQQPPPVVTDIDAVPPSTSSASAVVPESSTADQPPTCSSPAAINVELVADTSVSNNVGLNDSTSSNRSNVKSGYGSVTVRSSGGAAAAAAAAAGAGASLSVASEVSSIDDGAKSASGGDAAEETGNGIKVVRRQKDAKFNSVIIKKKRVFVDESGQQVVTTTIRTVRKGDERKIQDQFIDRNLMGSNLSSPVSNRQSTATKAASNFWHEMTSFDANYHGNGYCIVSSPSGILALPQQPASNLANDLGKSTPQSEEDNSAVQVDSSSLREFNTSYAYYSTAMQLQLRARRHNASVVRAAGSAAEPPKLPPRRPPTLSLAQHQLHHQQHHQQHNYVYSVGYAAPNQLAKPTADDSLPWKLKQQKQFPPPHPPPPPPPPPPVQQRLSLMPHHQHHQSAPVTPFDCQTAYRGAGNLRQRQRRQQLSYASPMPNLEIAAAADFACDWRQQQQQLQIDFSCWLQLPALDWSLDSCLDSIDSPKLGKMLYRDRREQLREQKLLNKAHQKQDTELSLRHELEKQNLEQRFRQELQLLARDFDAAKARLRREADEAERQMNQQFEKSLRQETQRAKEQQERGLRDLRDSLRQDKKRLTREELKNSQRELKEKDKEAERSLLQRLAAQFEEHEAAARVAHRKKLDDRQRALVRDLHALERKYRQEREECEERHLYERFEMRLYQHSQHWLLKKQQAMERHERDLDRLRKQADAKRDVLNQSQALERRRRPKLLKKEQATRMRMFRESLLVTNPGLPDDETRRRLREFDESEKERCQTELSRLEGKLARAKDEFERRVARVDTEVRHEQQEMRKLIAEREADQRRDLEAAKRAQLKEFQELRRREKEALEQRMADEMRDLEARLKSESRGESSGLRINGEGRSGGAAAVTQA</sequence>
<dbReference type="InterPro" id="IPR017441">
    <property type="entry name" value="Protein_kinase_ATP_BS"/>
</dbReference>
<keyword evidence="1" id="KW-0723">Serine/threonine-protein kinase</keyword>
<dbReference type="PROSITE" id="PS50011">
    <property type="entry name" value="PROTEIN_KINASE_DOM"/>
    <property type="match status" value="1"/>
</dbReference>
<proteinExistence type="predicted"/>
<evidence type="ECO:0000256" key="2">
    <source>
        <dbReference type="ARBA" id="ARBA00022553"/>
    </source>
</evidence>
<dbReference type="InterPro" id="IPR022165">
    <property type="entry name" value="PKK"/>
</dbReference>
<dbReference type="WBParaSite" id="maker-uti_cns_0006577-snap-gene-0.2-mRNA-1">
    <property type="protein sequence ID" value="maker-uti_cns_0006577-snap-gene-0.2-mRNA-1"/>
    <property type="gene ID" value="maker-uti_cns_0006577-snap-gene-0.2"/>
</dbReference>
<dbReference type="Gene3D" id="3.30.200.20">
    <property type="entry name" value="Phosphorylase Kinase, domain 1"/>
    <property type="match status" value="1"/>
</dbReference>
<dbReference type="InterPro" id="IPR008271">
    <property type="entry name" value="Ser/Thr_kinase_AS"/>
</dbReference>
<evidence type="ECO:0000256" key="1">
    <source>
        <dbReference type="ARBA" id="ARBA00022527"/>
    </source>
</evidence>
<dbReference type="PANTHER" id="PTHR46538:SF3">
    <property type="entry name" value="PROTEIN KINASE DOMAIN-CONTAINING PROTEIN"/>
    <property type="match status" value="1"/>
</dbReference>
<evidence type="ECO:0000256" key="6">
    <source>
        <dbReference type="ARBA" id="ARBA00022840"/>
    </source>
</evidence>
<feature type="binding site" evidence="7">
    <location>
        <position position="63"/>
    </location>
    <ligand>
        <name>ATP</name>
        <dbReference type="ChEBI" id="CHEBI:30616"/>
    </ligand>
</feature>
<dbReference type="Gene3D" id="1.10.510.10">
    <property type="entry name" value="Transferase(Phosphotransferase) domain 1"/>
    <property type="match status" value="1"/>
</dbReference>
<feature type="compositionally biased region" description="Low complexity" evidence="8">
    <location>
        <begin position="556"/>
        <end position="577"/>
    </location>
</feature>
<feature type="region of interest" description="Disordered" evidence="8">
    <location>
        <begin position="699"/>
        <end position="761"/>
    </location>
</feature>
<feature type="compositionally biased region" description="Low complexity" evidence="8">
    <location>
        <begin position="735"/>
        <end position="753"/>
    </location>
</feature>
<feature type="domain" description="Protein kinase" evidence="9">
    <location>
        <begin position="34"/>
        <end position="292"/>
    </location>
</feature>
<feature type="compositionally biased region" description="Basic and acidic residues" evidence="8">
    <location>
        <begin position="1311"/>
        <end position="1327"/>
    </location>
</feature>
<feature type="region of interest" description="Disordered" evidence="8">
    <location>
        <begin position="1308"/>
        <end position="1327"/>
    </location>
</feature>
<evidence type="ECO:0000256" key="3">
    <source>
        <dbReference type="ARBA" id="ARBA00022679"/>
    </source>
</evidence>
<feature type="region of interest" description="Disordered" evidence="8">
    <location>
        <begin position="1082"/>
        <end position="1122"/>
    </location>
</feature>
<evidence type="ECO:0000256" key="8">
    <source>
        <dbReference type="SAM" id="MobiDB-lite"/>
    </source>
</evidence>
<feature type="compositionally biased region" description="Basic and acidic residues" evidence="8">
    <location>
        <begin position="1279"/>
        <end position="1303"/>
    </location>
</feature>
<dbReference type="Pfam" id="PF00069">
    <property type="entry name" value="Pkinase"/>
    <property type="match status" value="1"/>
</dbReference>
<dbReference type="Proteomes" id="UP000095280">
    <property type="component" value="Unplaced"/>
</dbReference>
<dbReference type="SMART" id="SM00220">
    <property type="entry name" value="S_TKc"/>
    <property type="match status" value="1"/>
</dbReference>
<dbReference type="SUPFAM" id="SSF56112">
    <property type="entry name" value="Protein kinase-like (PK-like)"/>
    <property type="match status" value="1"/>
</dbReference>
<dbReference type="GO" id="GO:0005524">
    <property type="term" value="F:ATP binding"/>
    <property type="evidence" value="ECO:0007669"/>
    <property type="project" value="UniProtKB-UniRule"/>
</dbReference>
<keyword evidence="4 7" id="KW-0547">Nucleotide-binding</keyword>
<feature type="compositionally biased region" description="Basic and acidic residues" evidence="8">
    <location>
        <begin position="515"/>
        <end position="533"/>
    </location>
</feature>
<feature type="compositionally biased region" description="Basic and acidic residues" evidence="8">
    <location>
        <begin position="1569"/>
        <end position="1581"/>
    </location>
</feature>
<reference evidence="11" key="1">
    <citation type="submission" date="2016-11" db="UniProtKB">
        <authorList>
            <consortium name="WormBaseParasite"/>
        </authorList>
    </citation>
    <scope>IDENTIFICATION</scope>
</reference>
<dbReference type="GO" id="GO:0004674">
    <property type="term" value="F:protein serine/threonine kinase activity"/>
    <property type="evidence" value="ECO:0007669"/>
    <property type="project" value="UniProtKB-KW"/>
</dbReference>
<evidence type="ECO:0000256" key="5">
    <source>
        <dbReference type="ARBA" id="ARBA00022777"/>
    </source>
</evidence>
<dbReference type="InterPro" id="IPR011009">
    <property type="entry name" value="Kinase-like_dom_sf"/>
</dbReference>
<evidence type="ECO:0000313" key="10">
    <source>
        <dbReference type="Proteomes" id="UP000095280"/>
    </source>
</evidence>
<feature type="compositionally biased region" description="Pro residues" evidence="8">
    <location>
        <begin position="1086"/>
        <end position="1101"/>
    </location>
</feature>
<evidence type="ECO:0000313" key="11">
    <source>
        <dbReference type="WBParaSite" id="maker-uti_cns_0006577-snap-gene-0.2-mRNA-1"/>
    </source>
</evidence>
<dbReference type="Pfam" id="PF12474">
    <property type="entry name" value="PKK"/>
    <property type="match status" value="1"/>
</dbReference>
<keyword evidence="6 7" id="KW-0067">ATP-binding</keyword>
<feature type="compositionally biased region" description="Pro residues" evidence="8">
    <location>
        <begin position="475"/>
        <end position="486"/>
    </location>
</feature>
<feature type="region of interest" description="Disordered" evidence="8">
    <location>
        <begin position="1266"/>
        <end position="1303"/>
    </location>
</feature>
<dbReference type="InterPro" id="IPR051585">
    <property type="entry name" value="STE20_Ser/Thr_Kinases"/>
</dbReference>
<feature type="compositionally biased region" description="Low complexity" evidence="8">
    <location>
        <begin position="432"/>
        <end position="444"/>
    </location>
</feature>
<dbReference type="PANTHER" id="PTHR46538">
    <property type="entry name" value="PROTEIN KINASE DOMAIN-CONTAINING PROTEIN"/>
    <property type="match status" value="1"/>
</dbReference>
<feature type="region of interest" description="Disordered" evidence="8">
    <location>
        <begin position="778"/>
        <end position="797"/>
    </location>
</feature>
<keyword evidence="5" id="KW-0418">Kinase</keyword>
<feature type="region of interest" description="Disordered" evidence="8">
    <location>
        <begin position="1018"/>
        <end position="1051"/>
    </location>
</feature>
<feature type="compositionally biased region" description="Gly residues" evidence="8">
    <location>
        <begin position="329"/>
        <end position="342"/>
    </location>
</feature>
<feature type="region of interest" description="Disordered" evidence="8">
    <location>
        <begin position="964"/>
        <end position="986"/>
    </location>
</feature>
<feature type="compositionally biased region" description="Polar residues" evidence="8">
    <location>
        <begin position="778"/>
        <end position="793"/>
    </location>
</feature>
<feature type="region of interest" description="Disordered" evidence="8">
    <location>
        <begin position="321"/>
        <end position="342"/>
    </location>
</feature>
<keyword evidence="10" id="KW-1185">Reference proteome</keyword>
<feature type="region of interest" description="Disordered" evidence="8">
    <location>
        <begin position="411"/>
        <end position="610"/>
    </location>
</feature>
<evidence type="ECO:0000256" key="4">
    <source>
        <dbReference type="ARBA" id="ARBA00022741"/>
    </source>
</evidence>
<dbReference type="PROSITE" id="PS00107">
    <property type="entry name" value="PROTEIN_KINASE_ATP"/>
    <property type="match status" value="1"/>
</dbReference>
<accession>A0A1I8HL07</accession>
<evidence type="ECO:0000256" key="7">
    <source>
        <dbReference type="PROSITE-ProRule" id="PRU10141"/>
    </source>
</evidence>
<name>A0A1I8HL07_9PLAT</name>
<dbReference type="FunFam" id="1.10.510.10:FF:001298">
    <property type="entry name" value="STE20-like kinase"/>
    <property type="match status" value="1"/>
</dbReference>
<keyword evidence="2" id="KW-0597">Phosphoprotein</keyword>
<organism evidence="10 11">
    <name type="scientific">Macrostomum lignano</name>
    <dbReference type="NCBI Taxonomy" id="282301"/>
    <lineage>
        <taxon>Eukaryota</taxon>
        <taxon>Metazoa</taxon>
        <taxon>Spiralia</taxon>
        <taxon>Lophotrochozoa</taxon>
        <taxon>Platyhelminthes</taxon>
        <taxon>Rhabditophora</taxon>
        <taxon>Macrostomorpha</taxon>
        <taxon>Macrostomida</taxon>
        <taxon>Macrostomidae</taxon>
        <taxon>Macrostomum</taxon>
    </lineage>
</organism>
<dbReference type="PROSITE" id="PS00108">
    <property type="entry name" value="PROTEIN_KINASE_ST"/>
    <property type="match status" value="1"/>
</dbReference>
<dbReference type="InterPro" id="IPR000719">
    <property type="entry name" value="Prot_kinase_dom"/>
</dbReference>